<dbReference type="GO" id="GO:0016787">
    <property type="term" value="F:hydrolase activity"/>
    <property type="evidence" value="ECO:0007669"/>
    <property type="project" value="UniProtKB-KW"/>
</dbReference>
<feature type="domain" description="Beta-lactamase-related" evidence="2">
    <location>
        <begin position="38"/>
        <end position="380"/>
    </location>
</feature>
<accession>A0A514BWL9</accession>
<sequence>MGRAITGLMLGVALSMAVVPSMAQEAAPASEASTLAAFDAFVEATRETFDVPGIAVAIVKDGEVVLEKGYGFKSLESREPVEPQTLFAIASLTKAFTSVSLSILADEGELSLDDRVIDHLPWFRMSDAYITQEMRIRDLLVHRSGLALGAGDLLYWPTTDYSTEEVARRLRDVPIDGSFRGQYAYDNILYGVAQLVIEAASGQSYADFLQQRILDPLGMAGTRFNSDRLQPGDNVATGYAKADFKDVQPAPRMAWANVSGAGGLYSSVHDLTRWMSMHLAGGTYRDAAGTEQRLFSEKRQQAMWTVVTPRAVGKAPVPELEPAMPNFSGYGEGWSLTDYRGEKLVWHTGGWPGMVSRLTLVPSKGIGIIVLTNAEVGAAFNAVTMRALDAMLDVPGHHEPTRDWNAAYASAVAKSRDEAGEDWRKHLAARDAKSKPSLPLTGYARTYRDPWYGNIDVSMQDGRLLMQFAHTPVLRGSLEHWHHDTFIVRWHERWLNADAFVTFSLNPDGKVREARMEAISPLTDFSFDFHHLRLKPVEQGETNDE</sequence>
<dbReference type="KEGG" id="lyj:FKV23_09210"/>
<dbReference type="OrthoDB" id="119951at2"/>
<dbReference type="InterPro" id="IPR021860">
    <property type="entry name" value="Peptidase_S12_Pab87-rel_C"/>
</dbReference>
<evidence type="ECO:0000259" key="2">
    <source>
        <dbReference type="Pfam" id="PF00144"/>
    </source>
</evidence>
<feature type="signal peptide" evidence="1">
    <location>
        <begin position="1"/>
        <end position="23"/>
    </location>
</feature>
<evidence type="ECO:0000259" key="3">
    <source>
        <dbReference type="Pfam" id="PF11954"/>
    </source>
</evidence>
<keyword evidence="1" id="KW-0732">Signal</keyword>
<gene>
    <name evidence="4" type="ORF">FKV23_09210</name>
</gene>
<dbReference type="Gene3D" id="3.40.710.10">
    <property type="entry name" value="DD-peptidase/beta-lactamase superfamily"/>
    <property type="match status" value="1"/>
</dbReference>
<dbReference type="Pfam" id="PF00144">
    <property type="entry name" value="Beta-lactamase"/>
    <property type="match status" value="1"/>
</dbReference>
<reference evidence="4 5" key="1">
    <citation type="submission" date="2019-06" db="EMBL/GenBank/DDBJ databases">
        <title>Lysobacter alkalisoli sp. nov. isolated from saline-alkali soil.</title>
        <authorList>
            <person name="Sun J.-Q."/>
            <person name="Xu L."/>
        </authorList>
    </citation>
    <scope>NUCLEOTIDE SEQUENCE [LARGE SCALE GENOMIC DNA]</scope>
    <source>
        <strain evidence="4 5">SJ-36</strain>
    </source>
</reference>
<dbReference type="Gene3D" id="2.40.128.600">
    <property type="match status" value="1"/>
</dbReference>
<evidence type="ECO:0000313" key="4">
    <source>
        <dbReference type="EMBL" id="QDH71804.1"/>
    </source>
</evidence>
<feature type="chain" id="PRO_5022014772" evidence="1">
    <location>
        <begin position="24"/>
        <end position="545"/>
    </location>
</feature>
<dbReference type="RefSeq" id="WP_141625134.1">
    <property type="nucleotide sequence ID" value="NZ_CP041242.1"/>
</dbReference>
<dbReference type="InterPro" id="IPR050491">
    <property type="entry name" value="AmpC-like"/>
</dbReference>
<proteinExistence type="predicted"/>
<dbReference type="PANTHER" id="PTHR46825:SF15">
    <property type="entry name" value="BETA-LACTAMASE-RELATED DOMAIN-CONTAINING PROTEIN"/>
    <property type="match status" value="1"/>
</dbReference>
<dbReference type="InterPro" id="IPR012338">
    <property type="entry name" value="Beta-lactam/transpept-like"/>
</dbReference>
<dbReference type="EMBL" id="CP041242">
    <property type="protein sequence ID" value="QDH71804.1"/>
    <property type="molecule type" value="Genomic_DNA"/>
</dbReference>
<dbReference type="Proteomes" id="UP000317199">
    <property type="component" value="Chromosome"/>
</dbReference>
<feature type="domain" description="Peptidase S12 Pab87-related C-terminal" evidence="3">
    <location>
        <begin position="430"/>
        <end position="535"/>
    </location>
</feature>
<dbReference type="PANTHER" id="PTHR46825">
    <property type="entry name" value="D-ALANYL-D-ALANINE-CARBOXYPEPTIDASE/ENDOPEPTIDASE AMPH"/>
    <property type="match status" value="1"/>
</dbReference>
<evidence type="ECO:0000256" key="1">
    <source>
        <dbReference type="SAM" id="SignalP"/>
    </source>
</evidence>
<organism evidence="4 5">
    <name type="scientific">Marilutibacter alkalisoli</name>
    <dbReference type="NCBI Taxonomy" id="2591633"/>
    <lineage>
        <taxon>Bacteria</taxon>
        <taxon>Pseudomonadati</taxon>
        <taxon>Pseudomonadota</taxon>
        <taxon>Gammaproteobacteria</taxon>
        <taxon>Lysobacterales</taxon>
        <taxon>Lysobacteraceae</taxon>
        <taxon>Marilutibacter</taxon>
    </lineage>
</organism>
<name>A0A514BWL9_9GAMM</name>
<dbReference type="InterPro" id="IPR001466">
    <property type="entry name" value="Beta-lactam-related"/>
</dbReference>
<evidence type="ECO:0000313" key="5">
    <source>
        <dbReference type="Proteomes" id="UP000317199"/>
    </source>
</evidence>
<dbReference type="SUPFAM" id="SSF56601">
    <property type="entry name" value="beta-lactamase/transpeptidase-like"/>
    <property type="match status" value="1"/>
</dbReference>
<keyword evidence="5" id="KW-1185">Reference proteome</keyword>
<keyword evidence="4" id="KW-0378">Hydrolase</keyword>
<dbReference type="Pfam" id="PF11954">
    <property type="entry name" value="DUF3471"/>
    <property type="match status" value="1"/>
</dbReference>
<protein>
    <submittedName>
        <fullName evidence="4">Serine hydrolase</fullName>
    </submittedName>
</protein>
<dbReference type="AlphaFoldDB" id="A0A514BWL9"/>